<gene>
    <name evidence="1" type="ORF">WMSIL1_LOCUS11871</name>
</gene>
<proteinExistence type="predicted"/>
<evidence type="ECO:0000313" key="2">
    <source>
        <dbReference type="Proteomes" id="UP000321570"/>
    </source>
</evidence>
<dbReference type="Proteomes" id="UP000321570">
    <property type="component" value="Unassembled WGS sequence"/>
</dbReference>
<reference evidence="1 2" key="1">
    <citation type="submission" date="2019-07" db="EMBL/GenBank/DDBJ databases">
        <authorList>
            <person name="Jastrzebski P J."/>
            <person name="Paukszto L."/>
            <person name="Jastrzebski P J."/>
        </authorList>
    </citation>
    <scope>NUCLEOTIDE SEQUENCE [LARGE SCALE GENOMIC DNA]</scope>
    <source>
        <strain evidence="1 2">WMS-il1</strain>
    </source>
</reference>
<dbReference type="EMBL" id="CABIJS010000555">
    <property type="protein sequence ID" value="VUZ53475.1"/>
    <property type="molecule type" value="Genomic_DNA"/>
</dbReference>
<name>A0A564Z1V8_HYMDI</name>
<dbReference type="AlphaFoldDB" id="A0A564Z1V8"/>
<keyword evidence="2" id="KW-1185">Reference proteome</keyword>
<evidence type="ECO:0000313" key="1">
    <source>
        <dbReference type="EMBL" id="VUZ53475.1"/>
    </source>
</evidence>
<accession>A0A564Z1V8</accession>
<organism evidence="1 2">
    <name type="scientific">Hymenolepis diminuta</name>
    <name type="common">Rat tapeworm</name>
    <dbReference type="NCBI Taxonomy" id="6216"/>
    <lineage>
        <taxon>Eukaryota</taxon>
        <taxon>Metazoa</taxon>
        <taxon>Spiralia</taxon>
        <taxon>Lophotrochozoa</taxon>
        <taxon>Platyhelminthes</taxon>
        <taxon>Cestoda</taxon>
        <taxon>Eucestoda</taxon>
        <taxon>Cyclophyllidea</taxon>
        <taxon>Hymenolepididae</taxon>
        <taxon>Hymenolepis</taxon>
    </lineage>
</organism>
<protein>
    <submittedName>
        <fullName evidence="1">Uncharacterized protein</fullName>
    </submittedName>
</protein>
<sequence>MSSTTEMSDNRRFCNYCEMILQSAYRVPGARNIRNIISKCIYCAVMMSLHDRDYYFKWLGMDVLCAAYKVRHQRRFVLDTIFDLSHGRGLVELLMSANPKLPCAYTLKRLEGQWPKIREDFVKLIRSEVTRPTNRKKNIQEICRFWWQCLKSHMLLKKAIAIPFERLIKETILLLREILENGAPDFALNGYIKILQKMVEIVFYDTWIFSLHTKKSSSQLCDEVGNLVKSTETMVLANPKRPDNDFFNSNQFTRMYMYTVIRTNYGLFPNEKNWGLSIDFPIDVILHTFLPFKALLFRTLCTFLMFEWNAFTLGIDYDYMPSYWVFVYLMEAYSFNYNKLADDLKDPETDGLNYAIHFAIRILVAEPKLDPNDSNELTFHPHPDYLSCYGSETRQLFLLLADKLEESHMGDETRSYAASRIIEILRAAADKVH</sequence>